<proteinExistence type="predicted"/>
<protein>
    <recommendedName>
        <fullName evidence="3">Histidine phosphatase family protein</fullName>
    </recommendedName>
</protein>
<dbReference type="EMBL" id="CAXAMN010022917">
    <property type="protein sequence ID" value="CAK9073772.1"/>
    <property type="molecule type" value="Genomic_DNA"/>
</dbReference>
<organism evidence="1 2">
    <name type="scientific">Durusdinium trenchii</name>
    <dbReference type="NCBI Taxonomy" id="1381693"/>
    <lineage>
        <taxon>Eukaryota</taxon>
        <taxon>Sar</taxon>
        <taxon>Alveolata</taxon>
        <taxon>Dinophyceae</taxon>
        <taxon>Suessiales</taxon>
        <taxon>Symbiodiniaceae</taxon>
        <taxon>Durusdinium</taxon>
    </lineage>
</organism>
<sequence>MALKTIIFVRHGQSEYNKAMRETGEDPFIRDAPLTSKGLAQAREAQAELAELQEACGADGWLLLSSPLRRALDTAAGLWPKAFFGSEGRLEVWPELREVVTGCDDLGSTPQQLLETYPHLSEQLQSLPEIWWTVPHVYKDLPGDGDDMRLAYKRDPDAFEDADEAIFEQRLEVLLRKLSAVSEQKLVVVAHCDLIGHLTEKMGLKERKGCGFRKGWWLRNCECRLLQDFDFANYEMGCVSEEPSEEAFATACDCPAG</sequence>
<dbReference type="PANTHER" id="PTHR48100:SF44">
    <property type="entry name" value="PHOSPHATASE C1620.13-RELATED"/>
    <property type="match status" value="1"/>
</dbReference>
<dbReference type="PANTHER" id="PTHR48100">
    <property type="entry name" value="BROAD-SPECIFICITY PHOSPHATASE YOR283W-RELATED"/>
    <property type="match status" value="1"/>
</dbReference>
<comment type="caution">
    <text evidence="1">The sequence shown here is derived from an EMBL/GenBank/DDBJ whole genome shotgun (WGS) entry which is preliminary data.</text>
</comment>
<keyword evidence="2" id="KW-1185">Reference proteome</keyword>
<gene>
    <name evidence="1" type="ORF">CCMP2556_LOCUS36345</name>
</gene>
<dbReference type="Proteomes" id="UP001642484">
    <property type="component" value="Unassembled WGS sequence"/>
</dbReference>
<dbReference type="SUPFAM" id="SSF53254">
    <property type="entry name" value="Phosphoglycerate mutase-like"/>
    <property type="match status" value="1"/>
</dbReference>
<evidence type="ECO:0000313" key="1">
    <source>
        <dbReference type="EMBL" id="CAK9073772.1"/>
    </source>
</evidence>
<dbReference type="Pfam" id="PF00300">
    <property type="entry name" value="His_Phos_1"/>
    <property type="match status" value="1"/>
</dbReference>
<reference evidence="1 2" key="1">
    <citation type="submission" date="2024-02" db="EMBL/GenBank/DDBJ databases">
        <authorList>
            <person name="Chen Y."/>
            <person name="Shah S."/>
            <person name="Dougan E. K."/>
            <person name="Thang M."/>
            <person name="Chan C."/>
        </authorList>
    </citation>
    <scope>NUCLEOTIDE SEQUENCE [LARGE SCALE GENOMIC DNA]</scope>
</reference>
<dbReference type="Gene3D" id="3.40.50.1240">
    <property type="entry name" value="Phosphoglycerate mutase-like"/>
    <property type="match status" value="1"/>
</dbReference>
<dbReference type="InterPro" id="IPR029033">
    <property type="entry name" value="His_PPase_superfam"/>
</dbReference>
<dbReference type="InterPro" id="IPR050275">
    <property type="entry name" value="PGM_Phosphatase"/>
</dbReference>
<name>A0ABP0PFC4_9DINO</name>
<evidence type="ECO:0008006" key="3">
    <source>
        <dbReference type="Google" id="ProtNLM"/>
    </source>
</evidence>
<dbReference type="SMART" id="SM00855">
    <property type="entry name" value="PGAM"/>
    <property type="match status" value="1"/>
</dbReference>
<accession>A0ABP0PFC4</accession>
<dbReference type="CDD" id="cd07067">
    <property type="entry name" value="HP_PGM_like"/>
    <property type="match status" value="1"/>
</dbReference>
<evidence type="ECO:0000313" key="2">
    <source>
        <dbReference type="Proteomes" id="UP001642484"/>
    </source>
</evidence>
<dbReference type="InterPro" id="IPR013078">
    <property type="entry name" value="His_Pase_superF_clade-1"/>
</dbReference>